<feature type="signal peptide" evidence="4">
    <location>
        <begin position="1"/>
        <end position="21"/>
    </location>
</feature>
<dbReference type="Proteomes" id="UP000192840">
    <property type="component" value="Unassembled WGS sequence"/>
</dbReference>
<dbReference type="OrthoDB" id="5242236at2"/>
<keyword evidence="2" id="KW-0186">Copper</keyword>
<keyword evidence="3" id="KW-0472">Membrane</keyword>
<dbReference type="GO" id="GO:0005507">
    <property type="term" value="F:copper ion binding"/>
    <property type="evidence" value="ECO:0007669"/>
    <property type="project" value="InterPro"/>
</dbReference>
<keyword evidence="1 4" id="KW-0732">Signal</keyword>
<dbReference type="AlphaFoldDB" id="A0A1W2FJB8"/>
<sequence>MIRVLLLATALLLCSVPSASAEPALRDASPHAESRISVAPQRVRLTFDRPVAGAGPYSITVTGGGEVWSEPMIGVDDTVVTVPLRLLPSTGEYLVSYRVTPPDGTVLAGRYRFFLGGSAPTPWWVWMVVTLGGVAMLVVAFRLARHPR</sequence>
<dbReference type="GO" id="GO:0042597">
    <property type="term" value="C:periplasmic space"/>
    <property type="evidence" value="ECO:0007669"/>
    <property type="project" value="InterPro"/>
</dbReference>
<accession>A0A1W2FJB8</accession>
<dbReference type="InterPro" id="IPR007348">
    <property type="entry name" value="CopC_dom"/>
</dbReference>
<dbReference type="GO" id="GO:0046688">
    <property type="term" value="P:response to copper ion"/>
    <property type="evidence" value="ECO:0007669"/>
    <property type="project" value="InterPro"/>
</dbReference>
<feature type="domain" description="CopC" evidence="5">
    <location>
        <begin position="24"/>
        <end position="113"/>
    </location>
</feature>
<feature type="chain" id="PRO_5010708770" description="CopC domain-containing protein" evidence="4">
    <location>
        <begin position="22"/>
        <end position="148"/>
    </location>
</feature>
<dbReference type="Pfam" id="PF04234">
    <property type="entry name" value="CopC"/>
    <property type="match status" value="1"/>
</dbReference>
<evidence type="ECO:0000256" key="2">
    <source>
        <dbReference type="ARBA" id="ARBA00023008"/>
    </source>
</evidence>
<feature type="transmembrane region" description="Helical" evidence="3">
    <location>
        <begin position="123"/>
        <end position="144"/>
    </location>
</feature>
<proteinExistence type="predicted"/>
<dbReference type="InterPro" id="IPR014755">
    <property type="entry name" value="Cu-Rt/internalin_Ig-like"/>
</dbReference>
<dbReference type="RefSeq" id="WP_051771280.1">
    <property type="nucleotide sequence ID" value="NZ_FWYC01000016.1"/>
</dbReference>
<evidence type="ECO:0000313" key="6">
    <source>
        <dbReference type="EMBL" id="SMD22027.1"/>
    </source>
</evidence>
<evidence type="ECO:0000259" key="5">
    <source>
        <dbReference type="Pfam" id="PF04234"/>
    </source>
</evidence>
<dbReference type="InterPro" id="IPR014756">
    <property type="entry name" value="Ig_E-set"/>
</dbReference>
<keyword evidence="7" id="KW-1185">Reference proteome</keyword>
<dbReference type="Gene3D" id="2.60.40.1220">
    <property type="match status" value="1"/>
</dbReference>
<protein>
    <recommendedName>
        <fullName evidence="5">CopC domain-containing protein</fullName>
    </recommendedName>
</protein>
<dbReference type="STRING" id="40571.SAMN05660733_06557"/>
<dbReference type="eggNOG" id="COG2372">
    <property type="taxonomic scope" value="Bacteria"/>
</dbReference>
<organism evidence="6 7">
    <name type="scientific">Lentzea albidocapillata</name>
    <dbReference type="NCBI Taxonomy" id="40571"/>
    <lineage>
        <taxon>Bacteria</taxon>
        <taxon>Bacillati</taxon>
        <taxon>Actinomycetota</taxon>
        <taxon>Actinomycetes</taxon>
        <taxon>Pseudonocardiales</taxon>
        <taxon>Pseudonocardiaceae</taxon>
        <taxon>Lentzea</taxon>
    </lineage>
</organism>
<dbReference type="EMBL" id="FWYC01000016">
    <property type="protein sequence ID" value="SMD22027.1"/>
    <property type="molecule type" value="Genomic_DNA"/>
</dbReference>
<dbReference type="SUPFAM" id="SSF81296">
    <property type="entry name" value="E set domains"/>
    <property type="match status" value="1"/>
</dbReference>
<keyword evidence="3" id="KW-1133">Transmembrane helix</keyword>
<evidence type="ECO:0000313" key="7">
    <source>
        <dbReference type="Proteomes" id="UP000192840"/>
    </source>
</evidence>
<evidence type="ECO:0000256" key="3">
    <source>
        <dbReference type="SAM" id="Phobius"/>
    </source>
</evidence>
<evidence type="ECO:0000256" key="1">
    <source>
        <dbReference type="ARBA" id="ARBA00022729"/>
    </source>
</evidence>
<keyword evidence="3" id="KW-0812">Transmembrane</keyword>
<gene>
    <name evidence="6" type="ORF">SAMN05660733_06557</name>
</gene>
<name>A0A1W2FJB8_9PSEU</name>
<reference evidence="7" key="1">
    <citation type="submission" date="2017-04" db="EMBL/GenBank/DDBJ databases">
        <authorList>
            <person name="Varghese N."/>
            <person name="Submissions S."/>
        </authorList>
    </citation>
    <scope>NUCLEOTIDE SEQUENCE [LARGE SCALE GENOMIC DNA]</scope>
    <source>
        <strain evidence="7">DSM 44073</strain>
    </source>
</reference>
<evidence type="ECO:0000256" key="4">
    <source>
        <dbReference type="SAM" id="SignalP"/>
    </source>
</evidence>